<proteinExistence type="predicted"/>
<feature type="non-terminal residue" evidence="1">
    <location>
        <position position="1"/>
    </location>
</feature>
<organism evidence="1">
    <name type="scientific">gut metagenome</name>
    <dbReference type="NCBI Taxonomy" id="749906"/>
    <lineage>
        <taxon>unclassified sequences</taxon>
        <taxon>metagenomes</taxon>
        <taxon>organismal metagenomes</taxon>
    </lineage>
</organism>
<protein>
    <submittedName>
        <fullName evidence="1">Uncharacterized protein</fullName>
    </submittedName>
</protein>
<gene>
    <name evidence="1" type="ORF">EVA_02251</name>
</gene>
<dbReference type="EMBL" id="AMCI01000346">
    <property type="protein sequence ID" value="EJX09637.1"/>
    <property type="molecule type" value="Genomic_DNA"/>
</dbReference>
<name>J9GNG8_9ZZZZ</name>
<comment type="caution">
    <text evidence="1">The sequence shown here is derived from an EMBL/GenBank/DDBJ whole genome shotgun (WGS) entry which is preliminary data.</text>
</comment>
<dbReference type="AlphaFoldDB" id="J9GNG8"/>
<accession>J9GNG8</accession>
<reference evidence="1" key="1">
    <citation type="journal article" date="2012" name="PLoS ONE">
        <title>Gene sets for utilization of primary and secondary nutrition supplies in the distal gut of endangered iberian lynx.</title>
        <authorList>
            <person name="Alcaide M."/>
            <person name="Messina E."/>
            <person name="Richter M."/>
            <person name="Bargiela R."/>
            <person name="Peplies J."/>
            <person name="Huws S.A."/>
            <person name="Newbold C.J."/>
            <person name="Golyshin P.N."/>
            <person name="Simon M.A."/>
            <person name="Lopez G."/>
            <person name="Yakimov M.M."/>
            <person name="Ferrer M."/>
        </authorList>
    </citation>
    <scope>NUCLEOTIDE SEQUENCE</scope>
</reference>
<evidence type="ECO:0000313" key="1">
    <source>
        <dbReference type="EMBL" id="EJX09637.1"/>
    </source>
</evidence>
<sequence>PEMSTWVEAVASGKGYLAVHVFHKIFAEGNQEQNTQHTTQQ</sequence>